<dbReference type="EMBL" id="CABIJS010000011">
    <property type="protein sequence ID" value="VUZ39205.1"/>
    <property type="molecule type" value="Genomic_DNA"/>
</dbReference>
<dbReference type="InterPro" id="IPR004000">
    <property type="entry name" value="Actin"/>
</dbReference>
<dbReference type="Gene3D" id="3.90.640.10">
    <property type="entry name" value="Actin, Chain A, domain 4"/>
    <property type="match status" value="1"/>
</dbReference>
<evidence type="ECO:0000256" key="2">
    <source>
        <dbReference type="RuleBase" id="RU000487"/>
    </source>
</evidence>
<dbReference type="Gene3D" id="3.30.420.40">
    <property type="match status" value="3"/>
</dbReference>
<protein>
    <submittedName>
        <fullName evidence="7">Actin</fullName>
    </submittedName>
</protein>
<evidence type="ECO:0000313" key="4">
    <source>
        <dbReference type="EMBL" id="VUZ39205.1"/>
    </source>
</evidence>
<evidence type="ECO:0000313" key="5">
    <source>
        <dbReference type="Proteomes" id="UP000274504"/>
    </source>
</evidence>
<sequence length="353" mass="39269">MSVGSFHKSEIDQKVPDEINQKPSFLDVIAVVIDTGSSGCRVGFANEDAPRVVTKFKKESSPIRYGHIVDKDKLVKEWIKALSYKELVYSEQPLLITTPTVISRTELETIAQIAFEVFEASAMLPFDQSILSLYSAGKVTGLIVDCGHELTSSVPIVESKVYHPGVVTSQLGGEDVSKYLGELLGRQNFLDDIKEKACQVRATRDYGNKFQKAECNLVNGEVILLGKERFESPEILFRPELINRNPGRLSIQETVYLSMQKCDKETRNELYKNIVLTGGSSMFNHFGTRLKNCLEMLSPSTTTIKVDDTHAAGRYMAWVGGSIVASAQPLKFTWITKRDYSEKGPTIINNVGT</sequence>
<keyword evidence="6" id="KW-1185">Reference proteome</keyword>
<evidence type="ECO:0000313" key="6">
    <source>
        <dbReference type="Proteomes" id="UP000321570"/>
    </source>
</evidence>
<reference evidence="4 6" key="3">
    <citation type="submission" date="2019-07" db="EMBL/GenBank/DDBJ databases">
        <authorList>
            <person name="Jastrzebski P J."/>
            <person name="Paukszto L."/>
            <person name="Jastrzebski P J."/>
        </authorList>
    </citation>
    <scope>NUCLEOTIDE SEQUENCE [LARGE SCALE GENOMIC DNA]</scope>
    <source>
        <strain evidence="4 6">WMS-il1</strain>
    </source>
</reference>
<dbReference type="OrthoDB" id="6258413at2759"/>
<dbReference type="SMART" id="SM00268">
    <property type="entry name" value="ACTIN"/>
    <property type="match status" value="1"/>
</dbReference>
<organism evidence="7">
    <name type="scientific">Hymenolepis diminuta</name>
    <name type="common">Rat tapeworm</name>
    <dbReference type="NCBI Taxonomy" id="6216"/>
    <lineage>
        <taxon>Eukaryota</taxon>
        <taxon>Metazoa</taxon>
        <taxon>Spiralia</taxon>
        <taxon>Lophotrochozoa</taxon>
        <taxon>Platyhelminthes</taxon>
        <taxon>Cestoda</taxon>
        <taxon>Eucestoda</taxon>
        <taxon>Cyclophyllidea</taxon>
        <taxon>Hymenolepididae</taxon>
        <taxon>Hymenolepis</taxon>
    </lineage>
</organism>
<dbReference type="InterPro" id="IPR043129">
    <property type="entry name" value="ATPase_NBD"/>
</dbReference>
<dbReference type="Proteomes" id="UP000274504">
    <property type="component" value="Unassembled WGS sequence"/>
</dbReference>
<evidence type="ECO:0000313" key="3">
    <source>
        <dbReference type="EMBL" id="VDL57943.1"/>
    </source>
</evidence>
<dbReference type="Proteomes" id="UP000321570">
    <property type="component" value="Unassembled WGS sequence"/>
</dbReference>
<dbReference type="Pfam" id="PF00022">
    <property type="entry name" value="Actin"/>
    <property type="match status" value="1"/>
</dbReference>
<evidence type="ECO:0000313" key="7">
    <source>
        <dbReference type="WBParaSite" id="HDID_0000562701-mRNA-1"/>
    </source>
</evidence>
<reference evidence="3 5" key="2">
    <citation type="submission" date="2018-11" db="EMBL/GenBank/DDBJ databases">
        <authorList>
            <consortium name="Pathogen Informatics"/>
        </authorList>
    </citation>
    <scope>NUCLEOTIDE SEQUENCE [LARGE SCALE GENOMIC DNA]</scope>
</reference>
<gene>
    <name evidence="3" type="ORF">HDID_LOCUS5625</name>
    <name evidence="4" type="ORF">WMSIL1_LOCUS569</name>
</gene>
<dbReference type="EMBL" id="UYSG01003094">
    <property type="protein sequence ID" value="VDL57943.1"/>
    <property type="molecule type" value="Genomic_DNA"/>
</dbReference>
<dbReference type="PANTHER" id="PTHR11937">
    <property type="entry name" value="ACTIN"/>
    <property type="match status" value="1"/>
</dbReference>
<dbReference type="WBParaSite" id="HDID_0000562701-mRNA-1">
    <property type="protein sequence ID" value="HDID_0000562701-mRNA-1"/>
    <property type="gene ID" value="HDID_0000562701"/>
</dbReference>
<comment type="function">
    <text evidence="1">Actins are highly conserved proteins that are involved in various types of cell motility and are ubiquitously expressed in all eukaryotic cells.</text>
</comment>
<reference evidence="7" key="1">
    <citation type="submission" date="2017-02" db="UniProtKB">
        <authorList>
            <consortium name="WormBaseParasite"/>
        </authorList>
    </citation>
    <scope>IDENTIFICATION</scope>
</reference>
<evidence type="ECO:0000256" key="1">
    <source>
        <dbReference type="ARBA" id="ARBA00003520"/>
    </source>
</evidence>
<name>A0A0R3SL12_HYMDI</name>
<proteinExistence type="inferred from homology"/>
<accession>A0A0R3SL12</accession>
<dbReference type="SUPFAM" id="SSF53067">
    <property type="entry name" value="Actin-like ATPase domain"/>
    <property type="match status" value="2"/>
</dbReference>
<dbReference type="STRING" id="6216.A0A0R3SL12"/>
<comment type="similarity">
    <text evidence="2">Belongs to the actin family.</text>
</comment>
<dbReference type="AlphaFoldDB" id="A0A0R3SL12"/>